<dbReference type="PROSITE" id="PS51257">
    <property type="entry name" value="PROKAR_LIPOPROTEIN"/>
    <property type="match status" value="1"/>
</dbReference>
<evidence type="ECO:0008006" key="4">
    <source>
        <dbReference type="Google" id="ProtNLM"/>
    </source>
</evidence>
<dbReference type="EMBL" id="JAHZUY010000010">
    <property type="protein sequence ID" value="MBW8269071.1"/>
    <property type="molecule type" value="Genomic_DNA"/>
</dbReference>
<evidence type="ECO:0000256" key="1">
    <source>
        <dbReference type="SAM" id="SignalP"/>
    </source>
</evidence>
<organism evidence="2 3">
    <name type="scientific">Caldovatus aquaticus</name>
    <dbReference type="NCBI Taxonomy" id="2865671"/>
    <lineage>
        <taxon>Bacteria</taxon>
        <taxon>Pseudomonadati</taxon>
        <taxon>Pseudomonadota</taxon>
        <taxon>Alphaproteobacteria</taxon>
        <taxon>Acetobacterales</taxon>
        <taxon>Roseomonadaceae</taxon>
        <taxon>Caldovatus</taxon>
    </lineage>
</organism>
<dbReference type="Proteomes" id="UP001519924">
    <property type="component" value="Unassembled WGS sequence"/>
</dbReference>
<keyword evidence="1" id="KW-0732">Signal</keyword>
<name>A0ABS7F0B4_9PROT</name>
<accession>A0ABS7F0B4</accession>
<evidence type="ECO:0000313" key="2">
    <source>
        <dbReference type="EMBL" id="MBW8269071.1"/>
    </source>
</evidence>
<reference evidence="2 3" key="1">
    <citation type="submission" date="2021-08" db="EMBL/GenBank/DDBJ databases">
        <title>Caldovatus sediminis gen. nov., sp. nov., a moderately thermophilic bacterium isolated from a hot spring.</title>
        <authorList>
            <person name="Hu C.-J."/>
            <person name="Li W.-J."/>
            <person name="Xian W.-D."/>
        </authorList>
    </citation>
    <scope>NUCLEOTIDE SEQUENCE [LARGE SCALE GENOMIC DNA]</scope>
    <source>
        <strain evidence="2 3">SYSU G05006</strain>
    </source>
</reference>
<gene>
    <name evidence="2" type="ORF">K1J50_06175</name>
</gene>
<dbReference type="RefSeq" id="WP_220116768.1">
    <property type="nucleotide sequence ID" value="NZ_JAHZUY010000010.1"/>
</dbReference>
<protein>
    <recommendedName>
        <fullName evidence="4">Lipoprotein</fullName>
    </recommendedName>
</protein>
<proteinExistence type="predicted"/>
<comment type="caution">
    <text evidence="2">The sequence shown here is derived from an EMBL/GenBank/DDBJ whole genome shotgun (WGS) entry which is preliminary data.</text>
</comment>
<keyword evidence="3" id="KW-1185">Reference proteome</keyword>
<evidence type="ECO:0000313" key="3">
    <source>
        <dbReference type="Proteomes" id="UP001519924"/>
    </source>
</evidence>
<feature type="signal peptide" evidence="1">
    <location>
        <begin position="1"/>
        <end position="27"/>
    </location>
</feature>
<sequence length="207" mass="22000">MRQRVRSPRRALPLLVALPLAAGCAELAVEAPQPAPSSAEIARRLPASAGEFQRGATVEHEAERPGFGTDVDYATRSRTAVASVQIYDRGSQVRIPDDPAAPEIEAELDRSVAETLEAVGRRPGRRLAERERATEALPEDAGPGLRCAVLRGSYGRMPVTQKICVGGAAGKFLKVQMTTVDRTAPAVDTGSFLAAVVRAARGRPRAP</sequence>
<feature type="chain" id="PRO_5045568032" description="Lipoprotein" evidence="1">
    <location>
        <begin position="28"/>
        <end position="207"/>
    </location>
</feature>